<evidence type="ECO:0000259" key="16">
    <source>
        <dbReference type="PROSITE" id="PS51198"/>
    </source>
</evidence>
<dbReference type="eggNOG" id="COG1074">
    <property type="taxonomic scope" value="Bacteria"/>
</dbReference>
<name>G8NNV0_GRAMM</name>
<dbReference type="RefSeq" id="WP_014264854.1">
    <property type="nucleotide sequence ID" value="NC_016631.1"/>
</dbReference>
<dbReference type="KEGG" id="gma:AciX8_1636"/>
<evidence type="ECO:0000256" key="10">
    <source>
        <dbReference type="ARBA" id="ARBA00023235"/>
    </source>
</evidence>
<dbReference type="GO" id="GO:0003677">
    <property type="term" value="F:DNA binding"/>
    <property type="evidence" value="ECO:0007669"/>
    <property type="project" value="UniProtKB-KW"/>
</dbReference>
<keyword evidence="9" id="KW-0234">DNA repair</keyword>
<keyword evidence="3" id="KW-0227">DNA damage</keyword>
<keyword evidence="2 15" id="KW-0547">Nucleotide-binding</keyword>
<dbReference type="Gene3D" id="1.10.486.10">
    <property type="entry name" value="PCRA, domain 4"/>
    <property type="match status" value="1"/>
</dbReference>
<feature type="domain" description="UvrD-like helicase ATP-binding" evidence="16">
    <location>
        <begin position="10"/>
        <end position="508"/>
    </location>
</feature>
<evidence type="ECO:0000256" key="4">
    <source>
        <dbReference type="ARBA" id="ARBA00022801"/>
    </source>
</evidence>
<gene>
    <name evidence="18" type="ordered locus">AciX8_1636</name>
</gene>
<dbReference type="PANTHER" id="PTHR11070">
    <property type="entry name" value="UVRD / RECB / PCRA DNA HELICASE FAMILY MEMBER"/>
    <property type="match status" value="1"/>
</dbReference>
<dbReference type="GO" id="GO:0016887">
    <property type="term" value="F:ATP hydrolysis activity"/>
    <property type="evidence" value="ECO:0007669"/>
    <property type="project" value="RHEA"/>
</dbReference>
<keyword evidence="5 15" id="KW-0347">Helicase</keyword>
<dbReference type="InterPro" id="IPR000212">
    <property type="entry name" value="DNA_helicase_UvrD/REP"/>
</dbReference>
<keyword evidence="6" id="KW-0269">Exonuclease</keyword>
<dbReference type="Gene3D" id="3.90.320.10">
    <property type="match status" value="1"/>
</dbReference>
<evidence type="ECO:0000256" key="12">
    <source>
        <dbReference type="ARBA" id="ARBA00034808"/>
    </source>
</evidence>
<evidence type="ECO:0000256" key="9">
    <source>
        <dbReference type="ARBA" id="ARBA00023204"/>
    </source>
</evidence>
<dbReference type="InterPro" id="IPR014017">
    <property type="entry name" value="DNA_helicase_UvrD-like_C"/>
</dbReference>
<dbReference type="Gene3D" id="3.40.50.300">
    <property type="entry name" value="P-loop containing nucleotide triphosphate hydrolases"/>
    <property type="match status" value="3"/>
</dbReference>
<dbReference type="GO" id="GO:0005829">
    <property type="term" value="C:cytosol"/>
    <property type="evidence" value="ECO:0007669"/>
    <property type="project" value="TreeGrafter"/>
</dbReference>
<dbReference type="AlphaFoldDB" id="G8NNV0"/>
<dbReference type="EMBL" id="CP003130">
    <property type="protein sequence ID" value="AEU35975.1"/>
    <property type="molecule type" value="Genomic_DNA"/>
</dbReference>
<dbReference type="InterPro" id="IPR027417">
    <property type="entry name" value="P-loop_NTPase"/>
</dbReference>
<reference evidence="18 19" key="1">
    <citation type="submission" date="2011-11" db="EMBL/GenBank/DDBJ databases">
        <title>Complete sequence of Granulicella mallensis MP5ACTX8.</title>
        <authorList>
            <consortium name="US DOE Joint Genome Institute"/>
            <person name="Lucas S."/>
            <person name="Copeland A."/>
            <person name="Lapidus A."/>
            <person name="Cheng J.-F."/>
            <person name="Goodwin L."/>
            <person name="Pitluck S."/>
            <person name="Peters L."/>
            <person name="Lu M."/>
            <person name="Detter J.C."/>
            <person name="Han C."/>
            <person name="Tapia R."/>
            <person name="Land M."/>
            <person name="Hauser L."/>
            <person name="Kyrpides N."/>
            <person name="Ivanova N."/>
            <person name="Mikhailova N."/>
            <person name="Pagani I."/>
            <person name="Rawat S."/>
            <person name="Mannisto M."/>
            <person name="Haggblom M."/>
            <person name="Woyke T."/>
        </authorList>
    </citation>
    <scope>NUCLEOTIDE SEQUENCE [LARGE SCALE GENOMIC DNA]</scope>
    <source>
        <strain evidence="19">ATCC BAA-1857 / DSM 23137 / MP5ACTX8</strain>
    </source>
</reference>
<evidence type="ECO:0000313" key="19">
    <source>
        <dbReference type="Proteomes" id="UP000007113"/>
    </source>
</evidence>
<dbReference type="InterPro" id="IPR011604">
    <property type="entry name" value="PDDEXK-like_dom_sf"/>
</dbReference>
<feature type="binding site" evidence="15">
    <location>
        <begin position="31"/>
        <end position="38"/>
    </location>
    <ligand>
        <name>ATP</name>
        <dbReference type="ChEBI" id="CHEBI:30616"/>
    </ligand>
</feature>
<dbReference type="Pfam" id="PF13361">
    <property type="entry name" value="UvrD_C"/>
    <property type="match status" value="2"/>
</dbReference>
<feature type="domain" description="UvrD-like helicase C-terminal" evidence="17">
    <location>
        <begin position="534"/>
        <end position="814"/>
    </location>
</feature>
<evidence type="ECO:0000259" key="17">
    <source>
        <dbReference type="PROSITE" id="PS51217"/>
    </source>
</evidence>
<dbReference type="HOGENOM" id="CLU_009270_0_0_0"/>
<evidence type="ECO:0000256" key="5">
    <source>
        <dbReference type="ARBA" id="ARBA00022806"/>
    </source>
</evidence>
<evidence type="ECO:0000256" key="14">
    <source>
        <dbReference type="ARBA" id="ARBA00048988"/>
    </source>
</evidence>
<evidence type="ECO:0000256" key="11">
    <source>
        <dbReference type="ARBA" id="ARBA00034617"/>
    </source>
</evidence>
<comment type="catalytic activity">
    <reaction evidence="14">
        <text>ATP + H2O = ADP + phosphate + H(+)</text>
        <dbReference type="Rhea" id="RHEA:13065"/>
        <dbReference type="ChEBI" id="CHEBI:15377"/>
        <dbReference type="ChEBI" id="CHEBI:15378"/>
        <dbReference type="ChEBI" id="CHEBI:30616"/>
        <dbReference type="ChEBI" id="CHEBI:43474"/>
        <dbReference type="ChEBI" id="CHEBI:456216"/>
        <dbReference type="EC" id="5.6.2.4"/>
    </reaction>
</comment>
<dbReference type="GO" id="GO:0005524">
    <property type="term" value="F:ATP binding"/>
    <property type="evidence" value="ECO:0007669"/>
    <property type="project" value="UniProtKB-UniRule"/>
</dbReference>
<dbReference type="EC" id="5.6.2.4" evidence="12"/>
<dbReference type="SUPFAM" id="SSF52540">
    <property type="entry name" value="P-loop containing nucleoside triphosphate hydrolases"/>
    <property type="match status" value="1"/>
</dbReference>
<dbReference type="PROSITE" id="PS51198">
    <property type="entry name" value="UVRD_HELICASE_ATP_BIND"/>
    <property type="match status" value="1"/>
</dbReference>
<keyword evidence="8" id="KW-0238">DNA-binding</keyword>
<dbReference type="GO" id="GO:0043138">
    <property type="term" value="F:3'-5' DNA helicase activity"/>
    <property type="evidence" value="ECO:0007669"/>
    <property type="project" value="UniProtKB-EC"/>
</dbReference>
<evidence type="ECO:0000256" key="7">
    <source>
        <dbReference type="ARBA" id="ARBA00022840"/>
    </source>
</evidence>
<evidence type="ECO:0000256" key="8">
    <source>
        <dbReference type="ARBA" id="ARBA00023125"/>
    </source>
</evidence>
<evidence type="ECO:0000256" key="1">
    <source>
        <dbReference type="ARBA" id="ARBA00022722"/>
    </source>
</evidence>
<dbReference type="OrthoDB" id="9810135at2"/>
<evidence type="ECO:0000256" key="2">
    <source>
        <dbReference type="ARBA" id="ARBA00022741"/>
    </source>
</evidence>
<dbReference type="GO" id="GO:0033202">
    <property type="term" value="C:DNA helicase complex"/>
    <property type="evidence" value="ECO:0007669"/>
    <property type="project" value="TreeGrafter"/>
</dbReference>
<dbReference type="Proteomes" id="UP000007113">
    <property type="component" value="Chromosome"/>
</dbReference>
<evidence type="ECO:0000256" key="3">
    <source>
        <dbReference type="ARBA" id="ARBA00022763"/>
    </source>
</evidence>
<dbReference type="GO" id="GO:0000725">
    <property type="term" value="P:recombinational repair"/>
    <property type="evidence" value="ECO:0007669"/>
    <property type="project" value="TreeGrafter"/>
</dbReference>
<dbReference type="InterPro" id="IPR014016">
    <property type="entry name" value="UvrD-like_ATP-bd"/>
</dbReference>
<dbReference type="GO" id="GO:0004527">
    <property type="term" value="F:exonuclease activity"/>
    <property type="evidence" value="ECO:0007669"/>
    <property type="project" value="UniProtKB-KW"/>
</dbReference>
<accession>G8NNV0</accession>
<keyword evidence="10" id="KW-0413">Isomerase</keyword>
<organism evidence="18 19">
    <name type="scientific">Granulicella mallensis (strain ATCC BAA-1857 / DSM 23137 / MP5ACTX8)</name>
    <dbReference type="NCBI Taxonomy" id="682795"/>
    <lineage>
        <taxon>Bacteria</taxon>
        <taxon>Pseudomonadati</taxon>
        <taxon>Acidobacteriota</taxon>
        <taxon>Terriglobia</taxon>
        <taxon>Terriglobales</taxon>
        <taxon>Acidobacteriaceae</taxon>
        <taxon>Granulicella</taxon>
    </lineage>
</organism>
<evidence type="ECO:0000313" key="18">
    <source>
        <dbReference type="EMBL" id="AEU35975.1"/>
    </source>
</evidence>
<keyword evidence="1" id="KW-0540">Nuclease</keyword>
<dbReference type="PANTHER" id="PTHR11070:SF2">
    <property type="entry name" value="ATP-DEPENDENT DNA HELICASE SRS2"/>
    <property type="match status" value="1"/>
</dbReference>
<protein>
    <recommendedName>
        <fullName evidence="12">DNA 3'-5' helicase</fullName>
        <ecNumber evidence="12">5.6.2.4</ecNumber>
    </recommendedName>
    <alternativeName>
        <fullName evidence="13">DNA 3'-5' helicase II</fullName>
    </alternativeName>
</protein>
<dbReference type="Pfam" id="PF00580">
    <property type="entry name" value="UvrD-helicase"/>
    <property type="match status" value="1"/>
</dbReference>
<keyword evidence="7 15" id="KW-0067">ATP-binding</keyword>
<dbReference type="PROSITE" id="PS51217">
    <property type="entry name" value="UVRD_HELICASE_CTER"/>
    <property type="match status" value="1"/>
</dbReference>
<sequence>MADVLQFPAPPSDAAARTSALDTKASWIVEAPAGSGKTGLLMQRYLKLLTEDGVVQPEEVLAITFTRKATAELRARILTELEKAHHETPLLDQNSTFERATREFATAVLARDAALGWELIENPQRLRVRTIDSVCAEIASTLPLLSGSGGSRTPVEDAEPLYRLAARRTLMQLGGSDAALHTALRTILLHRDGSLSDCETLLARMLAAREQWGELIPLDRELLDDAALDREVRPRLESALENIVCAGLTRATKAMPAGLLQELASLAARLGMQPGYNDGASPISFCAGLEGPPETKAEHLDHWVALVHLLLTQKDWRKSRGITDRNLGFMLPKYEKEQLVQLIESIQNDRLLDALHALRALPPARYPDGQWEVAKALFRLLLHALAELKVLFAERGECDFAELALAAREALRADDGPADLAGSSGATLRHLLVDEMQDTSSSQYELIELLTRSWDGHSQTLFLVGDPKQSIYLFRQARVERFMRTMQEASLGDVPVGVLRLTSNFRSQATLVEDFNGAFSRIFPGADATLSSEAIDVPFVAATAVRQKTTSEGIVWHTAMLGEEIESAPTNNPRNDHALLEARRIRQIVEHWQQKPLPEGRTQPWRIAVLARARRHLAPIVAEFQRNEAAHPPIPFRAVKVEALDERPEVLDALALTRALLHPADRVAWLAVLHAPWCGLGIADLLALTGEGSSPASSDTIPALIESSESYLSNEGRALLTRAWPILRTALGESGRGDIAVRIERTWRSLGGDVLLQPEQRTNVQHFFALLRELEQPGGWIDLRALKTRLEKLFAEPASGEVAVELMTIHTAKGLEWDVVIVPALEKRGQTSRSDLLNWLELDGDDVTGPSIVLAPIYGKGSDPDELYKWLNHIRNAREEAERKRLYYVACTRAREELHLFATCERTSKGEIKPPIGTLLYSCWPAAQKHFDAWLEAPPSNLEGQLKQSLGEDESAEGIVPTATPGTPQISGPPLIHRLPLTFNPLQRFAEAAEHRLPYLSASALRQTPNFERPEGSFAVRAFGNVVHRFLQVLATRLTSGTTADQLLAELGSWEPRLLASLRGEGLAPALCQREASRALQALVQTLSDDIGRWILMPQPTAVSERAFTFAAAESPTLRVDRTFPGGTAPLSVGSEALWIVDFKTTEQGSRSAERFAEDERAKYSPQMESYAAVCRLLTDADRQIMLGLYYPLIPRLIHWPT</sequence>
<dbReference type="STRING" id="682795.AciX8_1636"/>
<proteinExistence type="predicted"/>
<evidence type="ECO:0000256" key="15">
    <source>
        <dbReference type="PROSITE-ProRule" id="PRU00560"/>
    </source>
</evidence>
<evidence type="ECO:0000256" key="6">
    <source>
        <dbReference type="ARBA" id="ARBA00022839"/>
    </source>
</evidence>
<keyword evidence="19" id="KW-1185">Reference proteome</keyword>
<comment type="catalytic activity">
    <reaction evidence="11">
        <text>Couples ATP hydrolysis with the unwinding of duplex DNA by translocating in the 3'-5' direction.</text>
        <dbReference type="EC" id="5.6.2.4"/>
    </reaction>
</comment>
<keyword evidence="4 15" id="KW-0378">Hydrolase</keyword>
<evidence type="ECO:0000256" key="13">
    <source>
        <dbReference type="ARBA" id="ARBA00034923"/>
    </source>
</evidence>